<protein>
    <submittedName>
        <fullName evidence="2">Uncharacterized protein</fullName>
    </submittedName>
</protein>
<accession>H1KG93</accession>
<proteinExistence type="predicted"/>
<sequence precursor="true">MLGLSDWSWLPGVLSAGVTAALASAGVQAWRDRGKGRSSAAYLALRIAIALEAFAHDCSELIAENVLLKDIGGAAERPRYRTRLPPIAGFPDDGEGWRALNLHLAAECLGIRNAVSVTQSSIRWAVEYDGDIEDRVADAAIEHGLAAWATAGRLRAVYKLPPASYGLESVRHLQEEQKRRAEEVERRTARRAERETAR</sequence>
<comment type="caution">
    <text evidence="2">The sequence shown here is derived from an EMBL/GenBank/DDBJ whole genome shotgun (WGS) entry which is preliminary data.</text>
</comment>
<evidence type="ECO:0000256" key="1">
    <source>
        <dbReference type="SAM" id="MobiDB-lite"/>
    </source>
</evidence>
<reference evidence="2 3" key="1">
    <citation type="submission" date="2011-09" db="EMBL/GenBank/DDBJ databases">
        <title>The draft genome of Methylobacterium extorquens DSM 13060.</title>
        <authorList>
            <consortium name="US DOE Joint Genome Institute (JGI-PGF)"/>
            <person name="Lucas S."/>
            <person name="Han J."/>
            <person name="Lapidus A."/>
            <person name="Cheng J.-F."/>
            <person name="Goodwin L."/>
            <person name="Pitluck S."/>
            <person name="Peters L."/>
            <person name="Land M.L."/>
            <person name="Hauser L."/>
            <person name="Koskimaki J."/>
            <person name="Halonen O."/>
            <person name="Pirttila A."/>
            <person name="Frank C."/>
            <person name="Woyke T.J."/>
        </authorList>
    </citation>
    <scope>NUCLEOTIDE SEQUENCE [LARGE SCALE GENOMIC DNA]</scope>
    <source>
        <strain evidence="2 3">DSM 13060</strain>
    </source>
</reference>
<feature type="region of interest" description="Disordered" evidence="1">
    <location>
        <begin position="174"/>
        <end position="198"/>
    </location>
</feature>
<gene>
    <name evidence="2" type="ORF">MetexDRAFT_1655</name>
</gene>
<dbReference type="PATRIC" id="fig|882800.3.peg.1625"/>
<organism evidence="2 3">
    <name type="scientific">Methylorubrum extorquens DSM 13060</name>
    <dbReference type="NCBI Taxonomy" id="882800"/>
    <lineage>
        <taxon>Bacteria</taxon>
        <taxon>Pseudomonadati</taxon>
        <taxon>Pseudomonadota</taxon>
        <taxon>Alphaproteobacteria</taxon>
        <taxon>Hyphomicrobiales</taxon>
        <taxon>Methylobacteriaceae</taxon>
        <taxon>Methylorubrum</taxon>
    </lineage>
</organism>
<dbReference type="EMBL" id="AGJK01000031">
    <property type="protein sequence ID" value="EHP93434.1"/>
    <property type="molecule type" value="Genomic_DNA"/>
</dbReference>
<dbReference type="Proteomes" id="UP000004382">
    <property type="component" value="Unassembled WGS sequence"/>
</dbReference>
<dbReference type="AlphaFoldDB" id="H1KG93"/>
<evidence type="ECO:0000313" key="3">
    <source>
        <dbReference type="Proteomes" id="UP000004382"/>
    </source>
</evidence>
<evidence type="ECO:0000313" key="2">
    <source>
        <dbReference type="EMBL" id="EHP93434.1"/>
    </source>
</evidence>
<name>H1KG93_METEX</name>